<name>A0A3B1E6K4_9ZZZZ</name>
<dbReference type="Pfam" id="PF03572">
    <property type="entry name" value="Peptidase_S41"/>
    <property type="match status" value="1"/>
</dbReference>
<dbReference type="GO" id="GO:0004252">
    <property type="term" value="F:serine-type endopeptidase activity"/>
    <property type="evidence" value="ECO:0007669"/>
    <property type="project" value="UniProtKB-EC"/>
</dbReference>
<dbReference type="CDD" id="cd07560">
    <property type="entry name" value="Peptidase_S41_CPP"/>
    <property type="match status" value="1"/>
</dbReference>
<dbReference type="GO" id="GO:0006508">
    <property type="term" value="P:proteolysis"/>
    <property type="evidence" value="ECO:0007669"/>
    <property type="project" value="UniProtKB-KW"/>
</dbReference>
<dbReference type="SMART" id="SM00245">
    <property type="entry name" value="TSPc"/>
    <property type="match status" value="1"/>
</dbReference>
<dbReference type="FunFam" id="2.30.42.10:FF:000063">
    <property type="entry name" value="Peptidase, S41 family"/>
    <property type="match status" value="1"/>
</dbReference>
<dbReference type="PANTHER" id="PTHR32060">
    <property type="entry name" value="TAIL-SPECIFIC PROTEASE"/>
    <property type="match status" value="1"/>
</dbReference>
<keyword evidence="3 6" id="KW-0378">Hydrolase</keyword>
<evidence type="ECO:0000256" key="2">
    <source>
        <dbReference type="ARBA" id="ARBA00022670"/>
    </source>
</evidence>
<dbReference type="InterPro" id="IPR005151">
    <property type="entry name" value="Tail-specific_protease"/>
</dbReference>
<dbReference type="SUPFAM" id="SSF50156">
    <property type="entry name" value="PDZ domain-like"/>
    <property type="match status" value="1"/>
</dbReference>
<keyword evidence="2 6" id="KW-0645">Protease</keyword>
<dbReference type="Gene3D" id="3.90.226.10">
    <property type="entry name" value="2-enoyl-CoA Hydratase, Chain A, domain 1"/>
    <property type="match status" value="1"/>
</dbReference>
<dbReference type="PROSITE" id="PS50106">
    <property type="entry name" value="PDZ"/>
    <property type="match status" value="1"/>
</dbReference>
<dbReference type="Pfam" id="PF22694">
    <property type="entry name" value="CtpB_N-like"/>
    <property type="match status" value="1"/>
</dbReference>
<dbReference type="EC" id="3.4.21.102" evidence="6"/>
<dbReference type="Pfam" id="PF13180">
    <property type="entry name" value="PDZ_2"/>
    <property type="match status" value="1"/>
</dbReference>
<dbReference type="Gene3D" id="2.30.42.10">
    <property type="match status" value="1"/>
</dbReference>
<reference evidence="6" key="1">
    <citation type="submission" date="2018-10" db="EMBL/GenBank/DDBJ databases">
        <authorList>
            <person name="Aoki K."/>
        </authorList>
    </citation>
    <scope>NUCLEOTIDE SEQUENCE</scope>
</reference>
<dbReference type="InterPro" id="IPR029045">
    <property type="entry name" value="ClpP/crotonase-like_dom_sf"/>
</dbReference>
<feature type="domain" description="PDZ" evidence="5">
    <location>
        <begin position="89"/>
        <end position="153"/>
    </location>
</feature>
<dbReference type="SMART" id="SM00228">
    <property type="entry name" value="PDZ"/>
    <property type="match status" value="1"/>
</dbReference>
<comment type="similarity">
    <text evidence="1">Belongs to the peptidase S41A family.</text>
</comment>
<dbReference type="SUPFAM" id="SSF52096">
    <property type="entry name" value="ClpP/crotonase"/>
    <property type="match status" value="1"/>
</dbReference>
<keyword evidence="4" id="KW-0720">Serine protease</keyword>
<dbReference type="InterPro" id="IPR055210">
    <property type="entry name" value="CtpA/B_N"/>
</dbReference>
<evidence type="ECO:0000256" key="3">
    <source>
        <dbReference type="ARBA" id="ARBA00022801"/>
    </source>
</evidence>
<protein>
    <submittedName>
        <fullName evidence="6">Carboxyl-terminal protease</fullName>
        <ecNumber evidence="6">3.4.21.102</ecNumber>
    </submittedName>
</protein>
<accession>A0A3B1E6K4</accession>
<dbReference type="InterPro" id="IPR004447">
    <property type="entry name" value="Peptidase_S41A"/>
</dbReference>
<dbReference type="PANTHER" id="PTHR32060:SF30">
    <property type="entry name" value="CARBOXY-TERMINAL PROCESSING PROTEASE CTPA"/>
    <property type="match status" value="1"/>
</dbReference>
<sequence>MIYKKFILFFCLITILYSQTTSENLKGEDKPQSRLEAYTKLQNVVTIVESIYVDDIKVNAIINKAIKGLMNELDAHSSYMDAKVFKEFNVQMKGEFGGLGIVVGMRNGALTVISPLDDTPAFKAGIQSEDIILKINDKSTLNMTLNEAVSIMRGKVGTPIDITIIRKKSPKPIKIHIVRDKISIKSVSAKTIDDILYLRIVSFDNNVATRLKRFIKKYSKNTKGIVIDLRNNPGGSLEQAIKTVDMFVDKGIIVSQKGRNKKENRDYKASKRTTLTNVPMVVLVNGGSASASEIVSGALQDHKRAVIIGKKTFGKGSVQMIVPINKNNSEAIKLTIAKYYLPSGRTIQAKGVTPDIESFSGNALHKEENEFSIKEKDLKKHLKGELEKIDKKNNKKKVKQNNKSKISQEELYKDNQLKTAVDILRSLILIKG</sequence>
<evidence type="ECO:0000256" key="1">
    <source>
        <dbReference type="ARBA" id="ARBA00009179"/>
    </source>
</evidence>
<dbReference type="CDD" id="cd06782">
    <property type="entry name" value="cpPDZ_CPP-like"/>
    <property type="match status" value="1"/>
</dbReference>
<proteinExistence type="inferred from homology"/>
<evidence type="ECO:0000313" key="6">
    <source>
        <dbReference type="EMBL" id="VAY87989.1"/>
    </source>
</evidence>
<dbReference type="InterPro" id="IPR001478">
    <property type="entry name" value="PDZ"/>
</dbReference>
<dbReference type="GO" id="GO:0007165">
    <property type="term" value="P:signal transduction"/>
    <property type="evidence" value="ECO:0007669"/>
    <property type="project" value="TreeGrafter"/>
</dbReference>
<dbReference type="Gene3D" id="3.30.750.44">
    <property type="match status" value="1"/>
</dbReference>
<dbReference type="AlphaFoldDB" id="A0A3B1E6K4"/>
<dbReference type="InterPro" id="IPR036034">
    <property type="entry name" value="PDZ_sf"/>
</dbReference>
<organism evidence="6">
    <name type="scientific">hydrothermal vent metagenome</name>
    <dbReference type="NCBI Taxonomy" id="652676"/>
    <lineage>
        <taxon>unclassified sequences</taxon>
        <taxon>metagenomes</taxon>
        <taxon>ecological metagenomes</taxon>
    </lineage>
</organism>
<dbReference type="EMBL" id="UOYO01000040">
    <property type="protein sequence ID" value="VAY87989.1"/>
    <property type="molecule type" value="Genomic_DNA"/>
</dbReference>
<gene>
    <name evidence="6" type="ORF">MNB_ARC-1_1261</name>
</gene>
<evidence type="ECO:0000256" key="4">
    <source>
        <dbReference type="ARBA" id="ARBA00022825"/>
    </source>
</evidence>
<dbReference type="GO" id="GO:0030288">
    <property type="term" value="C:outer membrane-bounded periplasmic space"/>
    <property type="evidence" value="ECO:0007669"/>
    <property type="project" value="TreeGrafter"/>
</dbReference>
<evidence type="ECO:0000259" key="5">
    <source>
        <dbReference type="PROSITE" id="PS50106"/>
    </source>
</evidence>
<dbReference type="NCBIfam" id="TIGR00225">
    <property type="entry name" value="prc"/>
    <property type="match status" value="1"/>
</dbReference>